<evidence type="ECO:0000313" key="8">
    <source>
        <dbReference type="Proteomes" id="UP001283361"/>
    </source>
</evidence>
<keyword evidence="4" id="KW-0274">FAD</keyword>
<feature type="domain" description="FAD dependent oxidoreductase" evidence="6">
    <location>
        <begin position="39"/>
        <end position="115"/>
    </location>
</feature>
<name>A0AAE0YTG3_9GAST</name>
<evidence type="ECO:0000256" key="2">
    <source>
        <dbReference type="ARBA" id="ARBA00010989"/>
    </source>
</evidence>
<dbReference type="Gene3D" id="3.50.50.60">
    <property type="entry name" value="FAD/NAD(P)-binding domain"/>
    <property type="match status" value="1"/>
</dbReference>
<reference evidence="7" key="1">
    <citation type="journal article" date="2023" name="G3 (Bethesda)">
        <title>A reference genome for the long-term kleptoplast-retaining sea slug Elysia crispata morphotype clarki.</title>
        <authorList>
            <person name="Eastman K.E."/>
            <person name="Pendleton A.L."/>
            <person name="Shaikh M.A."/>
            <person name="Suttiyut T."/>
            <person name="Ogas R."/>
            <person name="Tomko P."/>
            <person name="Gavelis G."/>
            <person name="Widhalm J.R."/>
            <person name="Wisecaver J.H."/>
        </authorList>
    </citation>
    <scope>NUCLEOTIDE SEQUENCE</scope>
    <source>
        <strain evidence="7">ECLA1</strain>
    </source>
</reference>
<dbReference type="GO" id="GO:0008115">
    <property type="term" value="F:sarcosine oxidase activity"/>
    <property type="evidence" value="ECO:0007669"/>
    <property type="project" value="TreeGrafter"/>
</dbReference>
<dbReference type="InterPro" id="IPR006076">
    <property type="entry name" value="FAD-dep_OxRdtase"/>
</dbReference>
<proteinExistence type="inferred from homology"/>
<keyword evidence="5" id="KW-0560">Oxidoreductase</keyword>
<keyword evidence="8" id="KW-1185">Reference proteome</keyword>
<dbReference type="GO" id="GO:0050660">
    <property type="term" value="F:flavin adenine dinucleotide binding"/>
    <property type="evidence" value="ECO:0007669"/>
    <property type="project" value="InterPro"/>
</dbReference>
<dbReference type="InterPro" id="IPR036188">
    <property type="entry name" value="FAD/NAD-bd_sf"/>
</dbReference>
<evidence type="ECO:0000259" key="6">
    <source>
        <dbReference type="Pfam" id="PF01266"/>
    </source>
</evidence>
<keyword evidence="3" id="KW-0285">Flavoprotein</keyword>
<dbReference type="Gene3D" id="3.30.9.10">
    <property type="entry name" value="D-Amino Acid Oxidase, subunit A, domain 2"/>
    <property type="match status" value="1"/>
</dbReference>
<dbReference type="GO" id="GO:0050031">
    <property type="term" value="F:L-pipecolate oxidase activity"/>
    <property type="evidence" value="ECO:0007669"/>
    <property type="project" value="TreeGrafter"/>
</dbReference>
<dbReference type="EMBL" id="JAWDGP010005542">
    <property type="protein sequence ID" value="KAK3756191.1"/>
    <property type="molecule type" value="Genomic_DNA"/>
</dbReference>
<evidence type="ECO:0000313" key="7">
    <source>
        <dbReference type="EMBL" id="KAK3756191.1"/>
    </source>
</evidence>
<evidence type="ECO:0000256" key="1">
    <source>
        <dbReference type="ARBA" id="ARBA00001974"/>
    </source>
</evidence>
<dbReference type="GO" id="GO:0033514">
    <property type="term" value="P:L-lysine catabolic process to acetyl-CoA via L-pipecolate"/>
    <property type="evidence" value="ECO:0007669"/>
    <property type="project" value="TreeGrafter"/>
</dbReference>
<accession>A0AAE0YTG3</accession>
<protein>
    <recommendedName>
        <fullName evidence="6">FAD dependent oxidoreductase domain-containing protein</fullName>
    </recommendedName>
</protein>
<dbReference type="InterPro" id="IPR045170">
    <property type="entry name" value="MTOX"/>
</dbReference>
<dbReference type="PANTHER" id="PTHR10961">
    <property type="entry name" value="PEROXISOMAL SARCOSINE OXIDASE"/>
    <property type="match status" value="1"/>
</dbReference>
<comment type="cofactor">
    <cofactor evidence="1">
        <name>FAD</name>
        <dbReference type="ChEBI" id="CHEBI:57692"/>
    </cofactor>
</comment>
<evidence type="ECO:0000256" key="4">
    <source>
        <dbReference type="ARBA" id="ARBA00022827"/>
    </source>
</evidence>
<evidence type="ECO:0000256" key="3">
    <source>
        <dbReference type="ARBA" id="ARBA00022630"/>
    </source>
</evidence>
<evidence type="ECO:0000256" key="5">
    <source>
        <dbReference type="ARBA" id="ARBA00023002"/>
    </source>
</evidence>
<dbReference type="Proteomes" id="UP001283361">
    <property type="component" value="Unassembled WGS sequence"/>
</dbReference>
<dbReference type="PANTHER" id="PTHR10961:SF46">
    <property type="entry name" value="PEROXISOMAL SARCOSINE OXIDASE"/>
    <property type="match status" value="1"/>
</dbReference>
<comment type="similarity">
    <text evidence="2">Belongs to the MSOX/MTOX family.</text>
</comment>
<organism evidence="7 8">
    <name type="scientific">Elysia crispata</name>
    <name type="common">lettuce slug</name>
    <dbReference type="NCBI Taxonomy" id="231223"/>
    <lineage>
        <taxon>Eukaryota</taxon>
        <taxon>Metazoa</taxon>
        <taxon>Spiralia</taxon>
        <taxon>Lophotrochozoa</taxon>
        <taxon>Mollusca</taxon>
        <taxon>Gastropoda</taxon>
        <taxon>Heterobranchia</taxon>
        <taxon>Euthyneura</taxon>
        <taxon>Panpulmonata</taxon>
        <taxon>Sacoglossa</taxon>
        <taxon>Placobranchoidea</taxon>
        <taxon>Plakobranchidae</taxon>
        <taxon>Elysia</taxon>
    </lineage>
</organism>
<dbReference type="GO" id="GO:0005777">
    <property type="term" value="C:peroxisome"/>
    <property type="evidence" value="ECO:0007669"/>
    <property type="project" value="TreeGrafter"/>
</dbReference>
<comment type="caution">
    <text evidence="7">The sequence shown here is derived from an EMBL/GenBank/DDBJ whole genome shotgun (WGS) entry which is preliminary data.</text>
</comment>
<dbReference type="AlphaFoldDB" id="A0AAE0YTG3"/>
<dbReference type="Pfam" id="PF01266">
    <property type="entry name" value="DAO"/>
    <property type="match status" value="1"/>
</dbReference>
<sequence length="142" mass="15809">MNLNLKRHVEDENSDLPCHFSHQLCLHSGPDVDAELRDTADAGYEVKLLENYVSRHFPRLESKPSIVESCIYTMTPDCHPVLDHHPIWKNIVIGAGFSGHGFKLSPAVGHILGDLALNNGSSDFDVTPFRLSRFGNFSKANL</sequence>
<gene>
    <name evidence="7" type="ORF">RRG08_064297</name>
</gene>